<keyword evidence="2 3" id="KW-0408">Iron</keyword>
<evidence type="ECO:0000256" key="3">
    <source>
        <dbReference type="RuleBase" id="RU000461"/>
    </source>
</evidence>
<protein>
    <recommendedName>
        <fullName evidence="7">Cytochrome P450</fullName>
    </recommendedName>
</protein>
<comment type="caution">
    <text evidence="5">The sequence shown here is derived from an EMBL/GenBank/DDBJ whole genome shotgun (WGS) entry which is preliminary data.</text>
</comment>
<dbReference type="InterPro" id="IPR036396">
    <property type="entry name" value="Cyt_P450_sf"/>
</dbReference>
<evidence type="ECO:0008006" key="7">
    <source>
        <dbReference type="Google" id="ProtNLM"/>
    </source>
</evidence>
<dbReference type="InterPro" id="IPR001128">
    <property type="entry name" value="Cyt_P450"/>
</dbReference>
<dbReference type="GO" id="GO:0005506">
    <property type="term" value="F:iron ion binding"/>
    <property type="evidence" value="ECO:0007669"/>
    <property type="project" value="InterPro"/>
</dbReference>
<dbReference type="PRINTS" id="PR00385">
    <property type="entry name" value="P450"/>
</dbReference>
<sequence length="645" mass="70511">MQQLKSQAASGTRRSPRTPSLNAHGLQLSSCRRPSVSQPAFTSVRPRHTSSSPLRPSPAERATNLRSRIVPQGLPDPAAVGLFFAPGLAALGYAFIRGKGNLKNGLSHLLTEVSQGYFQPDVGGKNIPVAQGDLSDLAGDQPLFKALYQWFLDSGGVFKLVFGPKAFIVVSDPVVVRHILKENVFNYDKGVLAEILEPIMGKGLIPADLDTWRVRRRAVAPAFHRQYYEAMSAMFARCAGRSAEKLEAAVAAGGGSAVVDMEAEFLSLGLDIIGLGVFNYEFGSITSESPVIKAVYGVLKEAEHRSTFYLPYWNLPLADVLVPRQAKFKRDMRVINECLDGLIRLAQETRQEEDAEALQARDYSKLRDPSLLRFLVDMRGEQFSNVQLRDDLMTMLIAGHETTAAVLTWTLFCLAQNPQAEARVLAEVDGVVGDRMPTLDDIKSLPYLRCCLGESLRLYPQPPILIRRALGPDTLPAGLRGDPEGYPIGKGADIFISVWNLHRSPHLWKDPDTFRPERFFEPHHNPEFGDKWAGYRPDSLKGGSALYPNETAADFAFIPFGGGARKCLGDQFALFESTVALATLLRRFNFRLAGSAEEVGMATGATIHTANGLMMRVTRRTPPPSPAAAGAQQQQQGAGKVAAAV</sequence>
<reference evidence="5 6" key="1">
    <citation type="journal article" date="2021" name="Sci. Rep.">
        <title>Genome sequencing of the multicellular alga Astrephomene provides insights into convergent evolution of germ-soma differentiation.</title>
        <authorList>
            <person name="Yamashita S."/>
            <person name="Yamamoto K."/>
            <person name="Matsuzaki R."/>
            <person name="Suzuki S."/>
            <person name="Yamaguchi H."/>
            <person name="Hirooka S."/>
            <person name="Minakuchi Y."/>
            <person name="Miyagishima S."/>
            <person name="Kawachi M."/>
            <person name="Toyoda A."/>
            <person name="Nozaki H."/>
        </authorList>
    </citation>
    <scope>NUCLEOTIDE SEQUENCE [LARGE SCALE GENOMIC DNA]</scope>
    <source>
        <strain evidence="5 6">NIES-4017</strain>
    </source>
</reference>
<comment type="similarity">
    <text evidence="1 3">Belongs to the cytochrome P450 family.</text>
</comment>
<accession>A0AAD3HFZ4</accession>
<name>A0AAD3HFZ4_9CHLO</name>
<feature type="compositionally biased region" description="Low complexity" evidence="4">
    <location>
        <begin position="627"/>
        <end position="645"/>
    </location>
</feature>
<dbReference type="InterPro" id="IPR050196">
    <property type="entry name" value="Cytochrome_P450_Monoox"/>
</dbReference>
<proteinExistence type="inferred from homology"/>
<dbReference type="InterPro" id="IPR002401">
    <property type="entry name" value="Cyt_P450_E_grp-I"/>
</dbReference>
<keyword evidence="3" id="KW-0560">Oxidoreductase</keyword>
<keyword evidence="2 3" id="KW-0479">Metal-binding</keyword>
<keyword evidence="6" id="KW-1185">Reference proteome</keyword>
<evidence type="ECO:0000313" key="5">
    <source>
        <dbReference type="EMBL" id="GFR39889.1"/>
    </source>
</evidence>
<feature type="region of interest" description="Disordered" evidence="4">
    <location>
        <begin position="1"/>
        <end position="61"/>
    </location>
</feature>
<evidence type="ECO:0000256" key="2">
    <source>
        <dbReference type="PIRSR" id="PIRSR602401-1"/>
    </source>
</evidence>
<dbReference type="Gene3D" id="1.10.630.10">
    <property type="entry name" value="Cytochrome P450"/>
    <property type="match status" value="1"/>
</dbReference>
<feature type="binding site" description="axial binding residue" evidence="2">
    <location>
        <position position="567"/>
    </location>
    <ligand>
        <name>heme</name>
        <dbReference type="ChEBI" id="CHEBI:30413"/>
    </ligand>
    <ligandPart>
        <name>Fe</name>
        <dbReference type="ChEBI" id="CHEBI:18248"/>
    </ligandPart>
</feature>
<dbReference type="PANTHER" id="PTHR24291:SF183">
    <property type="entry name" value="CYTOCHROME P450 97B3, CHLOROPLASTIC"/>
    <property type="match status" value="1"/>
</dbReference>
<keyword evidence="3" id="KW-0503">Monooxygenase</keyword>
<evidence type="ECO:0000256" key="1">
    <source>
        <dbReference type="ARBA" id="ARBA00010617"/>
    </source>
</evidence>
<dbReference type="Proteomes" id="UP001054857">
    <property type="component" value="Unassembled WGS sequence"/>
</dbReference>
<dbReference type="Pfam" id="PF00067">
    <property type="entry name" value="p450"/>
    <property type="match status" value="1"/>
</dbReference>
<dbReference type="CDD" id="cd11046">
    <property type="entry name" value="CYP97"/>
    <property type="match status" value="1"/>
</dbReference>
<dbReference type="InterPro" id="IPR017972">
    <property type="entry name" value="Cyt_P450_CS"/>
</dbReference>
<dbReference type="AlphaFoldDB" id="A0AAD3HFZ4"/>
<feature type="compositionally biased region" description="Polar residues" evidence="4">
    <location>
        <begin position="1"/>
        <end position="41"/>
    </location>
</feature>
<keyword evidence="2 3" id="KW-0349">Heme</keyword>
<dbReference type="PRINTS" id="PR00463">
    <property type="entry name" value="EP450I"/>
</dbReference>
<dbReference type="EMBL" id="BMAR01000001">
    <property type="protein sequence ID" value="GFR39889.1"/>
    <property type="molecule type" value="Genomic_DNA"/>
</dbReference>
<dbReference type="PANTHER" id="PTHR24291">
    <property type="entry name" value="CYTOCHROME P450 FAMILY 4"/>
    <property type="match status" value="1"/>
</dbReference>
<organism evidence="5 6">
    <name type="scientific">Astrephomene gubernaculifera</name>
    <dbReference type="NCBI Taxonomy" id="47775"/>
    <lineage>
        <taxon>Eukaryota</taxon>
        <taxon>Viridiplantae</taxon>
        <taxon>Chlorophyta</taxon>
        <taxon>core chlorophytes</taxon>
        <taxon>Chlorophyceae</taxon>
        <taxon>CS clade</taxon>
        <taxon>Chlamydomonadales</taxon>
        <taxon>Astrephomenaceae</taxon>
        <taxon>Astrephomene</taxon>
    </lineage>
</organism>
<evidence type="ECO:0000313" key="6">
    <source>
        <dbReference type="Proteomes" id="UP001054857"/>
    </source>
</evidence>
<dbReference type="GO" id="GO:0020037">
    <property type="term" value="F:heme binding"/>
    <property type="evidence" value="ECO:0007669"/>
    <property type="project" value="InterPro"/>
</dbReference>
<dbReference type="GO" id="GO:0016705">
    <property type="term" value="F:oxidoreductase activity, acting on paired donors, with incorporation or reduction of molecular oxygen"/>
    <property type="evidence" value="ECO:0007669"/>
    <property type="project" value="InterPro"/>
</dbReference>
<dbReference type="GO" id="GO:0004497">
    <property type="term" value="F:monooxygenase activity"/>
    <property type="evidence" value="ECO:0007669"/>
    <property type="project" value="UniProtKB-KW"/>
</dbReference>
<evidence type="ECO:0000256" key="4">
    <source>
        <dbReference type="SAM" id="MobiDB-lite"/>
    </source>
</evidence>
<dbReference type="PROSITE" id="PS00086">
    <property type="entry name" value="CYTOCHROME_P450"/>
    <property type="match status" value="1"/>
</dbReference>
<gene>
    <name evidence="5" type="ORF">Agub_g393</name>
</gene>
<dbReference type="SUPFAM" id="SSF48264">
    <property type="entry name" value="Cytochrome P450"/>
    <property type="match status" value="1"/>
</dbReference>
<comment type="cofactor">
    <cofactor evidence="2">
        <name>heme</name>
        <dbReference type="ChEBI" id="CHEBI:30413"/>
    </cofactor>
</comment>
<feature type="region of interest" description="Disordered" evidence="4">
    <location>
        <begin position="619"/>
        <end position="645"/>
    </location>
</feature>